<evidence type="ECO:0000256" key="5">
    <source>
        <dbReference type="ARBA" id="ARBA00006873"/>
    </source>
</evidence>
<evidence type="ECO:0000256" key="11">
    <source>
        <dbReference type="ARBA" id="ARBA00023004"/>
    </source>
</evidence>
<dbReference type="PROSITE" id="PS00436">
    <property type="entry name" value="PEROXIDASE_2"/>
    <property type="match status" value="1"/>
</dbReference>
<keyword evidence="13" id="KW-0472">Membrane</keyword>
<accession>A0ABQ7KKZ8</accession>
<sequence length="429" mass="47327">AIVRRVTVQYVSRQTSLAAALLRVYFHDCFVRGCDGSVLLKSPNKDAERDAIPNLSLRGYEVVDAAKSALEKKCPGVVSCADVLALVARDAVLVINGPWWPVPLGRRDGRISRKSEVNLPSPFAGIAALKKNFFDKGLNTKDLVVLSGAHTIGISNCGLINSRIYNFTGKGDFDPSMNPSYVRTLKKRCKPTDFRTSVEMDPGSVKKFDSHYFNIVSQKKGLFTSDSTLLDDPETKRYIDTQVATAGSSFNKDFSESMVKLGFVEILTGNKGEIRRKCAFLLIIIYMLIILGAHTIGVSHCSSFTNRLYNFTGRGDQDPALDSEYAANLKSRKCPSLKDNTTIVEMDPGSRKTFDLSYYQLLLKRRGLFQSDSALTTNPTTLSNINQILKGSVEGFFSEFAKSMEKMGRINVKTGSSGVVRKQCSVANR</sequence>
<evidence type="ECO:0000256" key="1">
    <source>
        <dbReference type="ARBA" id="ARBA00000189"/>
    </source>
</evidence>
<feature type="non-terminal residue" evidence="15">
    <location>
        <position position="1"/>
    </location>
</feature>
<dbReference type="Proteomes" id="UP000823674">
    <property type="component" value="Chromosome A10"/>
</dbReference>
<feature type="domain" description="Plant heme peroxidase family profile" evidence="14">
    <location>
        <begin position="287"/>
        <end position="428"/>
    </location>
</feature>
<gene>
    <name evidence="15" type="primary">A10p004170.1_BraROA</name>
    <name evidence="15" type="ORF">IGI04_039480</name>
</gene>
<comment type="function">
    <text evidence="4">Removal of H(2)O(2), oxidation of toxic reductants, biosynthesis and degradation of lignin, suberization, auxin catabolism, response to environmental stresses such as wounding, pathogen attack and oxidative stress. These functions might be dependent on each isozyme/isoform in each plant tissue.</text>
</comment>
<evidence type="ECO:0000256" key="8">
    <source>
        <dbReference type="ARBA" id="ARBA00022617"/>
    </source>
</evidence>
<feature type="transmembrane region" description="Helical" evidence="13">
    <location>
        <begin position="278"/>
        <end position="297"/>
    </location>
</feature>
<evidence type="ECO:0000256" key="12">
    <source>
        <dbReference type="ARBA" id="ARBA00023157"/>
    </source>
</evidence>
<evidence type="ECO:0000313" key="16">
    <source>
        <dbReference type="Proteomes" id="UP000823674"/>
    </source>
</evidence>
<keyword evidence="9" id="KW-0479">Metal-binding</keyword>
<keyword evidence="16" id="KW-1185">Reference proteome</keyword>
<dbReference type="PROSITE" id="PS00435">
    <property type="entry name" value="PEROXIDASE_1"/>
    <property type="match status" value="1"/>
</dbReference>
<dbReference type="InterPro" id="IPR019794">
    <property type="entry name" value="Peroxidases_AS"/>
</dbReference>
<dbReference type="SUPFAM" id="SSF48113">
    <property type="entry name" value="Heme-dependent peroxidases"/>
    <property type="match status" value="2"/>
</dbReference>
<reference evidence="15 16" key="1">
    <citation type="submission" date="2021-03" db="EMBL/GenBank/DDBJ databases">
        <authorList>
            <person name="King G.J."/>
            <person name="Bancroft I."/>
            <person name="Baten A."/>
            <person name="Bloomfield J."/>
            <person name="Borpatragohain P."/>
            <person name="He Z."/>
            <person name="Irish N."/>
            <person name="Irwin J."/>
            <person name="Liu K."/>
            <person name="Mauleon R.P."/>
            <person name="Moore J."/>
            <person name="Morris R."/>
            <person name="Ostergaard L."/>
            <person name="Wang B."/>
            <person name="Wells R."/>
        </authorList>
    </citation>
    <scope>NUCLEOTIDE SEQUENCE [LARGE SCALE GENOMIC DNA]</scope>
    <source>
        <strain evidence="15">R-o-18</strain>
        <tissue evidence="15">Leaf</tissue>
    </source>
</reference>
<dbReference type="PANTHER" id="PTHR31235">
    <property type="entry name" value="PEROXIDASE 25-RELATED"/>
    <property type="match status" value="1"/>
</dbReference>
<dbReference type="Pfam" id="PF00141">
    <property type="entry name" value="peroxidase"/>
    <property type="match status" value="2"/>
</dbReference>
<dbReference type="InterPro" id="IPR019793">
    <property type="entry name" value="Peroxidases_heam-ligand_BS"/>
</dbReference>
<evidence type="ECO:0000256" key="13">
    <source>
        <dbReference type="SAM" id="Phobius"/>
    </source>
</evidence>
<evidence type="ECO:0000313" key="15">
    <source>
        <dbReference type="EMBL" id="KAG5374884.1"/>
    </source>
</evidence>
<dbReference type="InterPro" id="IPR000823">
    <property type="entry name" value="Peroxidase_pln"/>
</dbReference>
<evidence type="ECO:0000256" key="9">
    <source>
        <dbReference type="ARBA" id="ARBA00022723"/>
    </source>
</evidence>
<dbReference type="Gene3D" id="1.10.420.10">
    <property type="entry name" value="Peroxidase, domain 2"/>
    <property type="match status" value="2"/>
</dbReference>
<feature type="domain" description="Plant heme peroxidase family profile" evidence="14">
    <location>
        <begin position="1"/>
        <end position="282"/>
    </location>
</feature>
<dbReference type="CDD" id="cd00693">
    <property type="entry name" value="secretory_peroxidase"/>
    <property type="match status" value="1"/>
</dbReference>
<dbReference type="InterPro" id="IPR033905">
    <property type="entry name" value="Secretory_peroxidase"/>
</dbReference>
<name>A0ABQ7KKZ8_BRACM</name>
<keyword evidence="13" id="KW-0812">Transmembrane</keyword>
<organism evidence="15 16">
    <name type="scientific">Brassica rapa subsp. trilocularis</name>
    <dbReference type="NCBI Taxonomy" id="1813537"/>
    <lineage>
        <taxon>Eukaryota</taxon>
        <taxon>Viridiplantae</taxon>
        <taxon>Streptophyta</taxon>
        <taxon>Embryophyta</taxon>
        <taxon>Tracheophyta</taxon>
        <taxon>Spermatophyta</taxon>
        <taxon>Magnoliopsida</taxon>
        <taxon>eudicotyledons</taxon>
        <taxon>Gunneridae</taxon>
        <taxon>Pentapetalae</taxon>
        <taxon>rosids</taxon>
        <taxon>malvids</taxon>
        <taxon>Brassicales</taxon>
        <taxon>Brassicaceae</taxon>
        <taxon>Brassiceae</taxon>
        <taxon>Brassica</taxon>
    </lineage>
</organism>
<comment type="cofactor">
    <cofactor evidence="3">
        <name>heme b</name>
        <dbReference type="ChEBI" id="CHEBI:60344"/>
    </cofactor>
</comment>
<keyword evidence="13" id="KW-1133">Transmembrane helix</keyword>
<dbReference type="InterPro" id="IPR010255">
    <property type="entry name" value="Haem_peroxidase_sf"/>
</dbReference>
<proteinExistence type="inferred from homology"/>
<keyword evidence="10" id="KW-0560">Oxidoreductase</keyword>
<keyword evidence="12" id="KW-1015">Disulfide bond</keyword>
<evidence type="ECO:0000256" key="4">
    <source>
        <dbReference type="ARBA" id="ARBA00002322"/>
    </source>
</evidence>
<comment type="similarity">
    <text evidence="5">Belongs to the peroxidase family. Ascorbate peroxidase subfamily.</text>
</comment>
<dbReference type="PROSITE" id="PS50873">
    <property type="entry name" value="PEROXIDASE_4"/>
    <property type="match status" value="2"/>
</dbReference>
<dbReference type="EC" id="1.11.1.7" evidence="6"/>
<keyword evidence="7" id="KW-0575">Peroxidase</keyword>
<comment type="catalytic activity">
    <reaction evidence="1">
        <text>2 a phenolic donor + H2O2 = 2 a phenolic radical donor + 2 H2O</text>
        <dbReference type="Rhea" id="RHEA:56136"/>
        <dbReference type="ChEBI" id="CHEBI:15377"/>
        <dbReference type="ChEBI" id="CHEBI:16240"/>
        <dbReference type="ChEBI" id="CHEBI:139520"/>
        <dbReference type="ChEBI" id="CHEBI:139521"/>
        <dbReference type="EC" id="1.11.1.7"/>
    </reaction>
</comment>
<dbReference type="PRINTS" id="PR00461">
    <property type="entry name" value="PLPEROXIDASE"/>
</dbReference>
<evidence type="ECO:0000256" key="10">
    <source>
        <dbReference type="ARBA" id="ARBA00023002"/>
    </source>
</evidence>
<keyword evidence="8" id="KW-0349">Heme</keyword>
<keyword evidence="11" id="KW-0408">Iron</keyword>
<evidence type="ECO:0000256" key="2">
    <source>
        <dbReference type="ARBA" id="ARBA00001913"/>
    </source>
</evidence>
<dbReference type="Gene3D" id="1.10.520.10">
    <property type="match status" value="1"/>
</dbReference>
<dbReference type="InterPro" id="IPR002016">
    <property type="entry name" value="Haem_peroxidase"/>
</dbReference>
<comment type="caution">
    <text evidence="15">The sequence shown here is derived from an EMBL/GenBank/DDBJ whole genome shotgun (WGS) entry which is preliminary data.</text>
</comment>
<dbReference type="PRINTS" id="PR00458">
    <property type="entry name" value="PEROXIDASE"/>
</dbReference>
<comment type="cofactor">
    <cofactor evidence="2">
        <name>Ca(2+)</name>
        <dbReference type="ChEBI" id="CHEBI:29108"/>
    </cofactor>
</comment>
<evidence type="ECO:0000256" key="6">
    <source>
        <dbReference type="ARBA" id="ARBA00012313"/>
    </source>
</evidence>
<protein>
    <recommendedName>
        <fullName evidence="6">peroxidase</fullName>
        <ecNumber evidence="6">1.11.1.7</ecNumber>
    </recommendedName>
</protein>
<evidence type="ECO:0000256" key="3">
    <source>
        <dbReference type="ARBA" id="ARBA00001970"/>
    </source>
</evidence>
<evidence type="ECO:0000259" key="14">
    <source>
        <dbReference type="PROSITE" id="PS50873"/>
    </source>
</evidence>
<dbReference type="EMBL" id="JADBGQ010000010">
    <property type="protein sequence ID" value="KAG5374884.1"/>
    <property type="molecule type" value="Genomic_DNA"/>
</dbReference>
<evidence type="ECO:0000256" key="7">
    <source>
        <dbReference type="ARBA" id="ARBA00022559"/>
    </source>
</evidence>